<feature type="domain" description="Transposase IS116/IS110/IS902 C-terminal" evidence="2">
    <location>
        <begin position="212"/>
        <end position="291"/>
    </location>
</feature>
<sequence>MSTVTTIGLDIAKSVFQVHGISATGEVLIRRQVRRGQVLKFFAGLPPCLIGIEACASAHHWSRELQSLGHEVKLMPPAYVKPYVKRQKNDMADAEAICEAVTRPTMRFVETKTCEQQSILMLHRVRLMQMRQRTMHTNAIRAHLAEFGVVAKIGREGVDELLLLVRDGDERIPELARACILALAEQLVLIKRQILEMDRRITVCHRASEVSRRLAEIPGVGPLLASALVAHVPNPKAFSSGRNLAAWIGLVPKQNSSGGKERLGGVTKQGNRYLRSMLTVGALAVIRYAQRHGTRRPWLVHLLARRATKVAAVALANKMARMVWAIMAKGERYREPVVGQAA</sequence>
<dbReference type="GO" id="GO:0003677">
    <property type="term" value="F:DNA binding"/>
    <property type="evidence" value="ECO:0007669"/>
    <property type="project" value="InterPro"/>
</dbReference>
<dbReference type="EMBL" id="BJYU01000192">
    <property type="protein sequence ID" value="GEO18424.1"/>
    <property type="molecule type" value="Genomic_DNA"/>
</dbReference>
<dbReference type="RefSeq" id="WP_147023006.1">
    <property type="nucleotide sequence ID" value="NZ_BJYU01000192.1"/>
</dbReference>
<keyword evidence="4" id="KW-1185">Reference proteome</keyword>
<name>A0A512C2H8_9HYPH</name>
<organism evidence="3 4">
    <name type="scientific">Microvirga aerophila</name>
    <dbReference type="NCBI Taxonomy" id="670291"/>
    <lineage>
        <taxon>Bacteria</taxon>
        <taxon>Pseudomonadati</taxon>
        <taxon>Pseudomonadota</taxon>
        <taxon>Alphaproteobacteria</taxon>
        <taxon>Hyphomicrobiales</taxon>
        <taxon>Methylobacteriaceae</taxon>
        <taxon>Microvirga</taxon>
    </lineage>
</organism>
<dbReference type="InterPro" id="IPR003346">
    <property type="entry name" value="Transposase_20"/>
</dbReference>
<dbReference type="InterPro" id="IPR002525">
    <property type="entry name" value="Transp_IS110-like_N"/>
</dbReference>
<dbReference type="AlphaFoldDB" id="A0A512C2H8"/>
<protein>
    <submittedName>
        <fullName evidence="3">IS110 family transposase</fullName>
    </submittedName>
</protein>
<dbReference type="GO" id="GO:0004803">
    <property type="term" value="F:transposase activity"/>
    <property type="evidence" value="ECO:0007669"/>
    <property type="project" value="InterPro"/>
</dbReference>
<dbReference type="Proteomes" id="UP000321085">
    <property type="component" value="Unassembled WGS sequence"/>
</dbReference>
<dbReference type="PANTHER" id="PTHR33055:SF3">
    <property type="entry name" value="PUTATIVE TRANSPOSASE FOR IS117-RELATED"/>
    <property type="match status" value="1"/>
</dbReference>
<comment type="caution">
    <text evidence="3">The sequence shown here is derived from an EMBL/GenBank/DDBJ whole genome shotgun (WGS) entry which is preliminary data.</text>
</comment>
<evidence type="ECO:0000259" key="2">
    <source>
        <dbReference type="Pfam" id="PF02371"/>
    </source>
</evidence>
<dbReference type="Pfam" id="PF02371">
    <property type="entry name" value="Transposase_20"/>
    <property type="match status" value="1"/>
</dbReference>
<evidence type="ECO:0000313" key="3">
    <source>
        <dbReference type="EMBL" id="GEO18424.1"/>
    </source>
</evidence>
<dbReference type="NCBIfam" id="NF033542">
    <property type="entry name" value="transpos_IS110"/>
    <property type="match status" value="1"/>
</dbReference>
<dbReference type="Pfam" id="PF01548">
    <property type="entry name" value="DEDD_Tnp_IS110"/>
    <property type="match status" value="1"/>
</dbReference>
<feature type="domain" description="Transposase IS110-like N-terminal" evidence="1">
    <location>
        <begin position="7"/>
        <end position="146"/>
    </location>
</feature>
<evidence type="ECO:0000259" key="1">
    <source>
        <dbReference type="Pfam" id="PF01548"/>
    </source>
</evidence>
<dbReference type="GO" id="GO:0006313">
    <property type="term" value="P:DNA transposition"/>
    <property type="evidence" value="ECO:0007669"/>
    <property type="project" value="InterPro"/>
</dbReference>
<accession>A0A512C2H8</accession>
<evidence type="ECO:0000313" key="4">
    <source>
        <dbReference type="Proteomes" id="UP000321085"/>
    </source>
</evidence>
<reference evidence="3 4" key="1">
    <citation type="submission" date="2019-07" db="EMBL/GenBank/DDBJ databases">
        <title>Whole genome shotgun sequence of Microvirga aerophila NBRC 106136.</title>
        <authorList>
            <person name="Hosoyama A."/>
            <person name="Uohara A."/>
            <person name="Ohji S."/>
            <person name="Ichikawa N."/>
        </authorList>
    </citation>
    <scope>NUCLEOTIDE SEQUENCE [LARGE SCALE GENOMIC DNA]</scope>
    <source>
        <strain evidence="3 4">NBRC 106136</strain>
    </source>
</reference>
<dbReference type="PANTHER" id="PTHR33055">
    <property type="entry name" value="TRANSPOSASE FOR INSERTION SEQUENCE ELEMENT IS1111A"/>
    <property type="match status" value="1"/>
</dbReference>
<dbReference type="InterPro" id="IPR047650">
    <property type="entry name" value="Transpos_IS110"/>
</dbReference>
<proteinExistence type="predicted"/>
<gene>
    <name evidence="3" type="ORF">MAE02_61200</name>
</gene>